<feature type="compositionally biased region" description="Acidic residues" evidence="1">
    <location>
        <begin position="449"/>
        <end position="460"/>
    </location>
</feature>
<reference evidence="3" key="2">
    <citation type="submission" date="2015-01" db="EMBL/GenBank/DDBJ databases">
        <title>Evolutionary Origins and Diversification of the Mycorrhizal Mutualists.</title>
        <authorList>
            <consortium name="DOE Joint Genome Institute"/>
            <consortium name="Mycorrhizal Genomics Consortium"/>
            <person name="Kohler A."/>
            <person name="Kuo A."/>
            <person name="Nagy L.G."/>
            <person name="Floudas D."/>
            <person name="Copeland A."/>
            <person name="Barry K.W."/>
            <person name="Cichocki N."/>
            <person name="Veneault-Fourrey C."/>
            <person name="LaButti K."/>
            <person name="Lindquist E.A."/>
            <person name="Lipzen A."/>
            <person name="Lundell T."/>
            <person name="Morin E."/>
            <person name="Murat C."/>
            <person name="Riley R."/>
            <person name="Ohm R."/>
            <person name="Sun H."/>
            <person name="Tunlid A."/>
            <person name="Henrissat B."/>
            <person name="Grigoriev I.V."/>
            <person name="Hibbett D.S."/>
            <person name="Martin F."/>
        </authorList>
    </citation>
    <scope>NUCLEOTIDE SEQUENCE [LARGE SCALE GENOMIC DNA]</scope>
    <source>
        <strain evidence="3">h7</strain>
    </source>
</reference>
<feature type="compositionally biased region" description="Low complexity" evidence="1">
    <location>
        <begin position="311"/>
        <end position="325"/>
    </location>
</feature>
<evidence type="ECO:0000313" key="2">
    <source>
        <dbReference type="EMBL" id="KIM44049.1"/>
    </source>
</evidence>
<dbReference type="EMBL" id="KN831774">
    <property type="protein sequence ID" value="KIM44049.1"/>
    <property type="molecule type" value="Genomic_DNA"/>
</dbReference>
<feature type="compositionally biased region" description="Polar residues" evidence="1">
    <location>
        <begin position="498"/>
        <end position="519"/>
    </location>
</feature>
<proteinExistence type="predicted"/>
<keyword evidence="3" id="KW-1185">Reference proteome</keyword>
<feature type="compositionally biased region" description="Low complexity" evidence="1">
    <location>
        <begin position="364"/>
        <end position="378"/>
    </location>
</feature>
<dbReference type="PANTHER" id="PTHR48125:SF10">
    <property type="entry name" value="OS12G0136300 PROTEIN"/>
    <property type="match status" value="1"/>
</dbReference>
<accession>A0A0C3CIQ9</accession>
<sequence>MSDPIPQFPLAAYRLQFKPVDTTNCIHVDSFASMEYSLQLDYAKLYHVPHAETLDRADLINVFCNGNKWIIALKHPEHAWRPSHSGGIVVTRNQQAAAAARLLEEERAVEEELTEVQPTMERFPSPNDEYEGPTPPPEIPPPTWEPPVPVHLELIYPPKPRNLGVDEHGAPITEPVPEDFLGAMMEESHHSFESAKNKVREAIADSNAALADVLKFQAKLKAQRKQCRDLMDAVRSIVGPEVARKVEEAVERATRDGVVEQWEDPDVFGQEEKDDDPVEEENQYHPAEEEDWSQPAPPLPSQTLTTAEPIPTQLLPATQPATQPAAPQPKPRTFLVPELPERIRNAMNNNNEDRGEGPSQPRPTSRTGSQSSESSTSSKRSREDDDQAAGAPKKKKKPEIPFIYTSFQEVILRVSDANNQEGQGDGPDGSSGEDTSGGAHGVLWSNYQVDDEADEADDDYQYNPQSSDSDSYSEDDSDSLLSSMEFEFDEDHAPLSPSGISDSDSDNDTPSYFSSSASTPRHPTGPRPPPVSPPPQPERRAKALKRNDNRLEVNPETGKLEVVHASDDPERGRRFREMPIEAESPDHILGSVMADNNKFDFEFDEDAWRSFEIPEETG</sequence>
<dbReference type="PANTHER" id="PTHR48125">
    <property type="entry name" value="LP07818P1"/>
    <property type="match status" value="1"/>
</dbReference>
<name>A0A0C3CIQ9_HEBCY</name>
<feature type="region of interest" description="Disordered" evidence="1">
    <location>
        <begin position="414"/>
        <end position="559"/>
    </location>
</feature>
<dbReference type="AlphaFoldDB" id="A0A0C3CIQ9"/>
<feature type="region of interest" description="Disordered" evidence="1">
    <location>
        <begin position="111"/>
        <end position="139"/>
    </location>
</feature>
<dbReference type="HOGENOM" id="CLU_442150_0_0_1"/>
<evidence type="ECO:0000313" key="3">
    <source>
        <dbReference type="Proteomes" id="UP000053424"/>
    </source>
</evidence>
<feature type="compositionally biased region" description="Acidic residues" evidence="1">
    <location>
        <begin position="272"/>
        <end position="281"/>
    </location>
</feature>
<evidence type="ECO:0000256" key="1">
    <source>
        <dbReference type="SAM" id="MobiDB-lite"/>
    </source>
</evidence>
<feature type="compositionally biased region" description="Basic and acidic residues" evidence="1">
    <location>
        <begin position="537"/>
        <end position="559"/>
    </location>
</feature>
<dbReference type="STRING" id="686832.A0A0C3CIQ9"/>
<feature type="compositionally biased region" description="Pro residues" evidence="1">
    <location>
        <begin position="523"/>
        <end position="536"/>
    </location>
</feature>
<gene>
    <name evidence="2" type="ORF">M413DRAFT_443109</name>
</gene>
<feature type="region of interest" description="Disordered" evidence="1">
    <location>
        <begin position="252"/>
        <end position="401"/>
    </location>
</feature>
<reference evidence="2 3" key="1">
    <citation type="submission" date="2014-04" db="EMBL/GenBank/DDBJ databases">
        <authorList>
            <consortium name="DOE Joint Genome Institute"/>
            <person name="Kuo A."/>
            <person name="Gay G."/>
            <person name="Dore J."/>
            <person name="Kohler A."/>
            <person name="Nagy L.G."/>
            <person name="Floudas D."/>
            <person name="Copeland A."/>
            <person name="Barry K.W."/>
            <person name="Cichocki N."/>
            <person name="Veneault-Fourrey C."/>
            <person name="LaButti K."/>
            <person name="Lindquist E.A."/>
            <person name="Lipzen A."/>
            <person name="Lundell T."/>
            <person name="Morin E."/>
            <person name="Murat C."/>
            <person name="Sun H."/>
            <person name="Tunlid A."/>
            <person name="Henrissat B."/>
            <person name="Grigoriev I.V."/>
            <person name="Hibbett D.S."/>
            <person name="Martin F."/>
            <person name="Nordberg H.P."/>
            <person name="Cantor M.N."/>
            <person name="Hua S.X."/>
        </authorList>
    </citation>
    <scope>NUCLEOTIDE SEQUENCE [LARGE SCALE GENOMIC DNA]</scope>
    <source>
        <strain evidence="3">h7</strain>
    </source>
</reference>
<organism evidence="2 3">
    <name type="scientific">Hebeloma cylindrosporum</name>
    <dbReference type="NCBI Taxonomy" id="76867"/>
    <lineage>
        <taxon>Eukaryota</taxon>
        <taxon>Fungi</taxon>
        <taxon>Dikarya</taxon>
        <taxon>Basidiomycota</taxon>
        <taxon>Agaricomycotina</taxon>
        <taxon>Agaricomycetes</taxon>
        <taxon>Agaricomycetidae</taxon>
        <taxon>Agaricales</taxon>
        <taxon>Agaricineae</taxon>
        <taxon>Hymenogastraceae</taxon>
        <taxon>Hebeloma</taxon>
    </lineage>
</organism>
<protein>
    <submittedName>
        <fullName evidence="2">Uncharacterized protein</fullName>
    </submittedName>
</protein>
<feature type="compositionally biased region" description="Low complexity" evidence="1">
    <location>
        <begin position="461"/>
        <end position="470"/>
    </location>
</feature>
<dbReference type="Proteomes" id="UP000053424">
    <property type="component" value="Unassembled WGS sequence"/>
</dbReference>
<dbReference type="OrthoDB" id="10674373at2759"/>